<dbReference type="EMBL" id="JACHFY010000011">
    <property type="protein sequence ID" value="MBB5254123.1"/>
    <property type="molecule type" value="Genomic_DNA"/>
</dbReference>
<evidence type="ECO:0000259" key="1">
    <source>
        <dbReference type="Pfam" id="PF06634"/>
    </source>
</evidence>
<dbReference type="Proteomes" id="UP000582213">
    <property type="component" value="Unassembled WGS sequence"/>
</dbReference>
<evidence type="ECO:0000313" key="2">
    <source>
        <dbReference type="EMBL" id="MBB5254123.1"/>
    </source>
</evidence>
<keyword evidence="2" id="KW-0489">Methyltransferase</keyword>
<dbReference type="GO" id="GO:0008168">
    <property type="term" value="F:methyltransferase activity"/>
    <property type="evidence" value="ECO:0007669"/>
    <property type="project" value="UniProtKB-KW"/>
</dbReference>
<dbReference type="GeneID" id="68930132"/>
<dbReference type="RefSeq" id="WP_231113701.1">
    <property type="nucleotide sequence ID" value="NZ_CP045484.1"/>
</dbReference>
<sequence length="112" mass="12973">MKKLLIESDNFSLIVPEIDRKGPGRPPFWEIVFWWGREPLFSARAFIAAALLPEDFNISEYERIIRLNKDLPHKFNPETDERFKNFTFLDPFAGFGSFALEAKRLGLGKVIA</sequence>
<feature type="domain" description="DUF1156" evidence="1">
    <location>
        <begin position="33"/>
        <end position="57"/>
    </location>
</feature>
<dbReference type="InterPro" id="IPR029063">
    <property type="entry name" value="SAM-dependent_MTases_sf"/>
</dbReference>
<name>A0A7J9RT51_SULOH</name>
<comment type="caution">
    <text evidence="2">The sequence shown here is derived from an EMBL/GenBank/DDBJ whole genome shotgun (WGS) entry which is preliminary data.</text>
</comment>
<gene>
    <name evidence="2" type="ORF">HNQ62_001896</name>
</gene>
<dbReference type="Pfam" id="PF06634">
    <property type="entry name" value="DUF1156"/>
    <property type="match status" value="1"/>
</dbReference>
<reference evidence="2 3" key="1">
    <citation type="submission" date="2020-08" db="EMBL/GenBank/DDBJ databases">
        <title>Genomic Encyclopedia of Type Strains, Phase IV (KMG-IV): sequencing the most valuable type-strain genomes for metagenomic binning, comparative biology and taxonomic classification.</title>
        <authorList>
            <person name="Goeker M."/>
        </authorList>
    </citation>
    <scope>NUCLEOTIDE SEQUENCE [LARGE SCALE GENOMIC DNA]</scope>
    <source>
        <strain evidence="2 3">DSM 12421</strain>
    </source>
</reference>
<dbReference type="GO" id="GO:0032259">
    <property type="term" value="P:methylation"/>
    <property type="evidence" value="ECO:0007669"/>
    <property type="project" value="UniProtKB-KW"/>
</dbReference>
<dbReference type="AlphaFoldDB" id="A0A7J9RT51"/>
<proteinExistence type="predicted"/>
<protein>
    <submittedName>
        <fullName evidence="2">Adenine-specific DNA methylase</fullName>
    </submittedName>
</protein>
<keyword evidence="2" id="KW-0808">Transferase</keyword>
<dbReference type="InterPro" id="IPR009537">
    <property type="entry name" value="DUF1156"/>
</dbReference>
<evidence type="ECO:0000313" key="3">
    <source>
        <dbReference type="Proteomes" id="UP000582213"/>
    </source>
</evidence>
<accession>A0A7J9RT51</accession>
<organism evidence="2 3">
    <name type="scientific">Sulfurisphaera ohwakuensis</name>
    <dbReference type="NCBI Taxonomy" id="69656"/>
    <lineage>
        <taxon>Archaea</taxon>
        <taxon>Thermoproteota</taxon>
        <taxon>Thermoprotei</taxon>
        <taxon>Sulfolobales</taxon>
        <taxon>Sulfolobaceae</taxon>
        <taxon>Sulfurisphaera</taxon>
    </lineage>
</organism>
<dbReference type="SUPFAM" id="SSF53335">
    <property type="entry name" value="S-adenosyl-L-methionine-dependent methyltransferases"/>
    <property type="match status" value="1"/>
</dbReference>